<dbReference type="PANTHER" id="PTHR43784">
    <property type="entry name" value="GDSL-LIKE LIPASE/ACYLHYDROLASE, PUTATIVE (AFU_ORTHOLOGUE AFUA_2G00820)-RELATED"/>
    <property type="match status" value="1"/>
</dbReference>
<keyword evidence="2" id="KW-0378">Hydrolase</keyword>
<comment type="caution">
    <text evidence="2">The sequence shown here is derived from an EMBL/GenBank/DDBJ whole genome shotgun (WGS) entry which is preliminary data.</text>
</comment>
<dbReference type="GO" id="GO:0016787">
    <property type="term" value="F:hydrolase activity"/>
    <property type="evidence" value="ECO:0007669"/>
    <property type="project" value="UniProtKB-KW"/>
</dbReference>
<dbReference type="InterPro" id="IPR013830">
    <property type="entry name" value="SGNH_hydro"/>
</dbReference>
<dbReference type="PANTHER" id="PTHR43784:SF2">
    <property type="entry name" value="GDSL-LIKE LIPASE_ACYLHYDROLASE, PUTATIVE (AFU_ORTHOLOGUE AFUA_2G00820)-RELATED"/>
    <property type="match status" value="1"/>
</dbReference>
<evidence type="ECO:0000313" key="3">
    <source>
        <dbReference type="Proteomes" id="UP001597326"/>
    </source>
</evidence>
<evidence type="ECO:0000313" key="2">
    <source>
        <dbReference type="EMBL" id="MFD1889386.1"/>
    </source>
</evidence>
<dbReference type="Gene3D" id="3.40.50.1110">
    <property type="entry name" value="SGNH hydrolase"/>
    <property type="match status" value="1"/>
</dbReference>
<dbReference type="EMBL" id="JBHUFZ010000008">
    <property type="protein sequence ID" value="MFD1889386.1"/>
    <property type="molecule type" value="Genomic_DNA"/>
</dbReference>
<name>A0ABW4RT10_9ACTN</name>
<feature type="domain" description="SGNH hydrolase-type esterase" evidence="1">
    <location>
        <begin position="9"/>
        <end position="185"/>
    </location>
</feature>
<organism evidence="2 3">
    <name type="scientific">Luteococcus peritonei</name>
    <dbReference type="NCBI Taxonomy" id="88874"/>
    <lineage>
        <taxon>Bacteria</taxon>
        <taxon>Bacillati</taxon>
        <taxon>Actinomycetota</taxon>
        <taxon>Actinomycetes</taxon>
        <taxon>Propionibacteriales</taxon>
        <taxon>Propionibacteriaceae</taxon>
        <taxon>Luteococcus</taxon>
    </lineage>
</organism>
<evidence type="ECO:0000259" key="1">
    <source>
        <dbReference type="Pfam" id="PF13472"/>
    </source>
</evidence>
<gene>
    <name evidence="2" type="ORF">ACFSCS_04180</name>
</gene>
<reference evidence="3" key="1">
    <citation type="journal article" date="2019" name="Int. J. Syst. Evol. Microbiol.">
        <title>The Global Catalogue of Microorganisms (GCM) 10K type strain sequencing project: providing services to taxonomists for standard genome sequencing and annotation.</title>
        <authorList>
            <consortium name="The Broad Institute Genomics Platform"/>
            <consortium name="The Broad Institute Genome Sequencing Center for Infectious Disease"/>
            <person name="Wu L."/>
            <person name="Ma J."/>
        </authorList>
    </citation>
    <scope>NUCLEOTIDE SEQUENCE [LARGE SCALE GENOMIC DNA]</scope>
    <source>
        <strain evidence="3">CAIM 431</strain>
    </source>
</reference>
<accession>A0ABW4RT10</accession>
<dbReference type="CDD" id="cd01832">
    <property type="entry name" value="SGNH_hydrolase_like_1"/>
    <property type="match status" value="1"/>
</dbReference>
<dbReference type="InterPro" id="IPR053140">
    <property type="entry name" value="GDSL_Rv0518-like"/>
</dbReference>
<dbReference type="InterPro" id="IPR036514">
    <property type="entry name" value="SGNH_hydro_sf"/>
</dbReference>
<dbReference type="Pfam" id="PF13472">
    <property type="entry name" value="Lipase_GDSL_2"/>
    <property type="match status" value="1"/>
</dbReference>
<keyword evidence="3" id="KW-1185">Reference proteome</keyword>
<dbReference type="EC" id="3.1.-.-" evidence="2"/>
<dbReference type="Proteomes" id="UP001597326">
    <property type="component" value="Unassembled WGS sequence"/>
</dbReference>
<protein>
    <submittedName>
        <fullName evidence="2">SGNH/GDSL hydrolase family protein</fullName>
        <ecNumber evidence="2">3.1.-.-</ecNumber>
    </submittedName>
</protein>
<dbReference type="SUPFAM" id="SSF52266">
    <property type="entry name" value="SGNH hydrolase"/>
    <property type="match status" value="1"/>
</dbReference>
<proteinExistence type="predicted"/>
<dbReference type="RefSeq" id="WP_343872409.1">
    <property type="nucleotide sequence ID" value="NZ_BAAAIX010000007.1"/>
</dbReference>
<sequence>MKTWQRYVAIGDSFSEGMCDPDPSRENSYLGWTDRLAHLLAADAREAGHDLAYANLAIRGRLLDDILGRQLPLALELKPDLVSLVGGGNDVLRPGSDVDALSQRMEQAVVQLRSAGIDVLMATPTDPKEAPLLRATRSRCAIYLANLHTIARRHGCALVDQWGLDEIKDWRMWAEDRLHMTPEGHVRVALAAYEALGGDPSDRPEALPPAAPVGRAQWLRENAQWAREYVRPWVHRRLTGRSSGDGLSAKRPELVVVDPDEQLPTPRF</sequence>